<dbReference type="GO" id="GO:0036376">
    <property type="term" value="P:sodium ion export across plasma membrane"/>
    <property type="evidence" value="ECO:0007669"/>
    <property type="project" value="TreeGrafter"/>
</dbReference>
<dbReference type="PANTHER" id="PTHR43294:SF5">
    <property type="entry name" value="CATION-TRANSPORTING P-TYPE ATPASE N-TERMINAL DOMAIN-CONTAINING PROTEIN"/>
    <property type="match status" value="1"/>
</dbReference>
<dbReference type="GO" id="GO:0005391">
    <property type="term" value="F:P-type sodium:potassium-exchanging transporter activity"/>
    <property type="evidence" value="ECO:0007669"/>
    <property type="project" value="TreeGrafter"/>
</dbReference>
<keyword evidence="2" id="KW-1185">Reference proteome</keyword>
<dbReference type="STRING" id="387005.A0A183HM87"/>
<dbReference type="Pfam" id="PF13246">
    <property type="entry name" value="Cation_ATPase"/>
    <property type="match status" value="1"/>
</dbReference>
<dbReference type="SUPFAM" id="SSF81660">
    <property type="entry name" value="Metal cation-transporting ATPase, ATP-binding domain N"/>
    <property type="match status" value="1"/>
</dbReference>
<dbReference type="EMBL" id="UZAJ01009867">
    <property type="protein sequence ID" value="VDO56457.1"/>
    <property type="molecule type" value="Genomic_DNA"/>
</dbReference>
<dbReference type="WBParaSite" id="OFLC_0000859801-mRNA-1">
    <property type="protein sequence ID" value="OFLC_0000859801-mRNA-1"/>
    <property type="gene ID" value="OFLC_0000859801"/>
</dbReference>
<dbReference type="AlphaFoldDB" id="A0A183HM87"/>
<proteinExistence type="predicted"/>
<reference evidence="1 2" key="2">
    <citation type="submission" date="2018-11" db="EMBL/GenBank/DDBJ databases">
        <authorList>
            <consortium name="Pathogen Informatics"/>
        </authorList>
    </citation>
    <scope>NUCLEOTIDE SEQUENCE [LARGE SCALE GENOMIC DNA]</scope>
</reference>
<dbReference type="GO" id="GO:1990573">
    <property type="term" value="P:potassium ion import across plasma membrane"/>
    <property type="evidence" value="ECO:0007669"/>
    <property type="project" value="TreeGrafter"/>
</dbReference>
<sequence>MFSSVEKIRMDYITVLDMPFNSIRRYHLVIAREVMDLSKMEKTDKSVNQSNNGANFVMMIKGAPEVVLKYCSYLQIDKERVPIDSKLRQECQEAWEQFGNEGKRVIAFAIKHFFINDANAKFTSSDVVLENLIFLGMTALIDPPR</sequence>
<organism evidence="3">
    <name type="scientific">Onchocerca flexuosa</name>
    <dbReference type="NCBI Taxonomy" id="387005"/>
    <lineage>
        <taxon>Eukaryota</taxon>
        <taxon>Metazoa</taxon>
        <taxon>Ecdysozoa</taxon>
        <taxon>Nematoda</taxon>
        <taxon>Chromadorea</taxon>
        <taxon>Rhabditida</taxon>
        <taxon>Spirurina</taxon>
        <taxon>Spiruromorpha</taxon>
        <taxon>Filarioidea</taxon>
        <taxon>Onchocercidae</taxon>
        <taxon>Onchocerca</taxon>
    </lineage>
</organism>
<protein>
    <submittedName>
        <fullName evidence="3">AAA_lid_7 domain-containing protein</fullName>
    </submittedName>
</protein>
<reference evidence="3" key="1">
    <citation type="submission" date="2016-06" db="UniProtKB">
        <authorList>
            <consortium name="WormBaseParasite"/>
        </authorList>
    </citation>
    <scope>IDENTIFICATION</scope>
</reference>
<dbReference type="InterPro" id="IPR050510">
    <property type="entry name" value="Cation_transp_ATPase_P-type"/>
</dbReference>
<dbReference type="GO" id="GO:0000166">
    <property type="term" value="F:nucleotide binding"/>
    <property type="evidence" value="ECO:0007669"/>
    <property type="project" value="InterPro"/>
</dbReference>
<evidence type="ECO:0000313" key="3">
    <source>
        <dbReference type="WBParaSite" id="OFLC_0000859801-mRNA-1"/>
    </source>
</evidence>
<accession>A0A183HM87</accession>
<evidence type="ECO:0000313" key="1">
    <source>
        <dbReference type="EMBL" id="VDO56457.1"/>
    </source>
</evidence>
<dbReference type="GO" id="GO:1902600">
    <property type="term" value="P:proton transmembrane transport"/>
    <property type="evidence" value="ECO:0007669"/>
    <property type="project" value="TreeGrafter"/>
</dbReference>
<dbReference type="GO" id="GO:0005886">
    <property type="term" value="C:plasma membrane"/>
    <property type="evidence" value="ECO:0007669"/>
    <property type="project" value="TreeGrafter"/>
</dbReference>
<dbReference type="GO" id="GO:0006883">
    <property type="term" value="P:intracellular sodium ion homeostasis"/>
    <property type="evidence" value="ECO:0007669"/>
    <property type="project" value="TreeGrafter"/>
</dbReference>
<dbReference type="GO" id="GO:0030007">
    <property type="term" value="P:intracellular potassium ion homeostasis"/>
    <property type="evidence" value="ECO:0007669"/>
    <property type="project" value="TreeGrafter"/>
</dbReference>
<dbReference type="Gene3D" id="3.40.1110.10">
    <property type="entry name" value="Calcium-transporting ATPase, cytoplasmic domain N"/>
    <property type="match status" value="1"/>
</dbReference>
<dbReference type="PANTHER" id="PTHR43294">
    <property type="entry name" value="SODIUM/POTASSIUM-TRANSPORTING ATPASE SUBUNIT ALPHA"/>
    <property type="match status" value="1"/>
</dbReference>
<dbReference type="Proteomes" id="UP000267606">
    <property type="component" value="Unassembled WGS sequence"/>
</dbReference>
<name>A0A183HM87_9BILA</name>
<dbReference type="InterPro" id="IPR023299">
    <property type="entry name" value="ATPase_P-typ_cyto_dom_N"/>
</dbReference>
<evidence type="ECO:0000313" key="2">
    <source>
        <dbReference type="Proteomes" id="UP000267606"/>
    </source>
</evidence>
<gene>
    <name evidence="1" type="ORF">OFLC_LOCUS8601</name>
</gene>